<sequence>MALFLDLLRQLRSKMESRKQARELKKKRPPSRLEGHIVQVARQAPFLKRAAVKQPLCSCTNAFELEAQRSHRLS</sequence>
<accession>A0A8S1DQ87</accession>
<protein>
    <submittedName>
        <fullName evidence="1">Uncharacterized protein</fullName>
    </submittedName>
</protein>
<evidence type="ECO:0000313" key="2">
    <source>
        <dbReference type="Proteomes" id="UP000494165"/>
    </source>
</evidence>
<keyword evidence="2" id="KW-1185">Reference proteome</keyword>
<organism evidence="1 2">
    <name type="scientific">Cloeon dipterum</name>
    <dbReference type="NCBI Taxonomy" id="197152"/>
    <lineage>
        <taxon>Eukaryota</taxon>
        <taxon>Metazoa</taxon>
        <taxon>Ecdysozoa</taxon>
        <taxon>Arthropoda</taxon>
        <taxon>Hexapoda</taxon>
        <taxon>Insecta</taxon>
        <taxon>Pterygota</taxon>
        <taxon>Palaeoptera</taxon>
        <taxon>Ephemeroptera</taxon>
        <taxon>Pisciforma</taxon>
        <taxon>Baetidae</taxon>
        <taxon>Cloeon</taxon>
    </lineage>
</organism>
<gene>
    <name evidence="1" type="ORF">CLODIP_2_CD07621</name>
</gene>
<proteinExistence type="predicted"/>
<dbReference type="EMBL" id="CADEPI010000286">
    <property type="protein sequence ID" value="CAB3382870.1"/>
    <property type="molecule type" value="Genomic_DNA"/>
</dbReference>
<dbReference type="AlphaFoldDB" id="A0A8S1DQ87"/>
<comment type="caution">
    <text evidence="1">The sequence shown here is derived from an EMBL/GenBank/DDBJ whole genome shotgun (WGS) entry which is preliminary data.</text>
</comment>
<name>A0A8S1DQ87_9INSE</name>
<evidence type="ECO:0000313" key="1">
    <source>
        <dbReference type="EMBL" id="CAB3382870.1"/>
    </source>
</evidence>
<dbReference type="Proteomes" id="UP000494165">
    <property type="component" value="Unassembled WGS sequence"/>
</dbReference>
<reference evidence="1 2" key="1">
    <citation type="submission" date="2020-04" db="EMBL/GenBank/DDBJ databases">
        <authorList>
            <person name="Alioto T."/>
            <person name="Alioto T."/>
            <person name="Gomez Garrido J."/>
        </authorList>
    </citation>
    <scope>NUCLEOTIDE SEQUENCE [LARGE SCALE GENOMIC DNA]</scope>
</reference>